<feature type="signal peptide" evidence="2">
    <location>
        <begin position="1"/>
        <end position="29"/>
    </location>
</feature>
<protein>
    <submittedName>
        <fullName evidence="4">M60 family metallopeptidase</fullName>
    </submittedName>
</protein>
<dbReference type="PROSITE" id="PS51723">
    <property type="entry name" value="PEPTIDASE_M60"/>
    <property type="match status" value="1"/>
</dbReference>
<name>A0ABY9H9B5_9MOLU</name>
<dbReference type="Pfam" id="PF13402">
    <property type="entry name" value="Peptidase_M60"/>
    <property type="match status" value="1"/>
</dbReference>
<dbReference type="EMBL" id="CP132191">
    <property type="protein sequence ID" value="WLP85180.1"/>
    <property type="molecule type" value="Genomic_DNA"/>
</dbReference>
<sequence length="1989" mass="229710">MKKNKNKLFKKTSKRLLISAAALGGVILAGPIACKKPVESNTSNNLLISKVSALIQQYSQKINIISQDVKDSYLKQSHNYSVISTIKPELLPTKSIDELVQIQNQIETDLNLIDSISKASQNIDEPIQDNSNISGELLKKAKNLLEVFNTKLNMLNEYQKTLHEYVAHVSIFVNTKLNGFSFDSLINDSEVQEFIDELENNIDFLDILLSKENINDLKKDINNFQTTMNQKIASLSEYQKSLPEVQEFLKNKDFTQFNNNDWNSLEAIDEAKEVIRKYEAYIKEINAFLEKTPEGDKKKNLIENIINLQAKYLDEYNTLTEMQKNHKNAKKLHLDFANKSKNDLQLSNTDHLEEISNLLNNELINEIPKLKSLEDPEIARNKELQKNVEVAREEFEKIELKLSNFQKEYPDFKSLDYERLINSRTTRLSNSELDELLKDLHNAIEVLNKLSKKDDPTKEMDKIIKTLIPDVVNKKNIFSYDVKKKNIIFPKYDTKKYELKIISLSPFGPAGLKVKYSLILKENPLAHVENEETIAPFKKDPSLKTYQDLRNASSYMYKMYLRLNDYQKSLPEYKNFNAELMKYDASKAMKQAEHDEILKQFNSNTELLINLAKIKDPNQKPYTDLSDDNVKEFKKFEFNESNTNTKYKKTTINDLNSFNTSKLEILNKYSRLEVANNVPTGHSKYQDIPQAPDYMGLNNNWRSLDSKFAKETNSKTAEELNENIKKWQREMNLNDADDSVDPNMKISGVDKKYGFWTWLKEEVILDKIYNKKLNKHPAIDHMFGDLSVKPTQQAANANWTISPTFFGVLASGLYAPAGEVITMRIPQSQVEIVKKMNLEIQIGKEFLRGEIGENTRGWTNLRLPNMTTYFSLNLMLNEPKWHKDVEINGTQYVEVKFGSSFGGTISLNNMNKMRYFIDYSNDEDITFNISGAIQNLHYQLGITTPQQWEDMIKNTRTPVFTAVSDSISGFMLAYDSKGKDIAYESAKKQFDKNGHLPFDYFSKISEATKTSRYMNNQDRNRLDKKGWIQYWLINDAPMNIYAYNASTHFVGPIGFGHEMLVDSDDTFSPVSNWGFMHELNHSYEWDMFANNKPGETINNVNSVVEYQLFSNTTAQRREDFPTGINQWGWGPRAIPYTNIKKETANSAEGLNTTNQWDAIFMLAGTLGPKNWIEFARLQSLYMRQKNDFFTLTVNDPEIASIITDYNKYGTLSTPYLLSLVSGADLTQWLEKSVLFDLIIENKNSSKEEMLQKWAQLKSIIQRRYQKFAPFSNMYASGNFIKQKDGTWIYGGDAIRPYEVSFDVPTIFDMNKFTTISNHQNLVVPIIGAKVLNTPSSGTISYPQPYLIKYTPNKGVKINDMDYLEVELTDANGEIYRVVIRPLFGPFRTTNSTYSITKYEVPHNSWFEIDNKLVPWQTDAGDLNQMSTLQFDTPLLNKSEATNNKIKFFEQFDEIKSQCIKDSTTSVKEIAIGQDLSLKNLEFNNENEIIRLKTTFIAQNTGWHKVHLRTNKPVQLFVTIKNRQTNETKVVYARDSRNPDYKYGYSLWTDGSLGFELTQGLVYDINVYALMSSTAYFDENQAQGLDITNIEILKLKNKESDNWGGSALEFFNNMLPKTLSHGFETAELFNKYGTDLFNTAKEYRKRFYSWGIENLDFLNYDFSTWKMAWYDENGKKDPSQMFNIGKNVKPGTWIYAGPKREKDTSMPMEVWNMFQESSKPDNFIINDKDIKEVLISWETQKPFFASGFNYNNIGNIKYRPNKVEIYQANDENHAQNKLIWSGEIKDWNIAGANNNNFGLNRTLTSFNDTYLFNGKITIKFIFDKSQYQNIPNSNNEEFIRISHFNFVFNNPQYDLLVGVKHKDVTYNNLENVEFSHQNTRVDQVKATLKGQGTKMTVALNENIQRVMLFGDKTQDYKGIYKITVLDQNDAELFKTNVWDTTASSKAIYNVPFIETTNLPKGKKTLIIETTSADSNLPIQYVALKKFDLYK</sequence>
<evidence type="ECO:0000313" key="5">
    <source>
        <dbReference type="Proteomes" id="UP001237011"/>
    </source>
</evidence>
<dbReference type="SMART" id="SM01276">
    <property type="entry name" value="M60-like"/>
    <property type="match status" value="1"/>
</dbReference>
<feature type="coiled-coil region" evidence="1">
    <location>
        <begin position="381"/>
        <end position="453"/>
    </location>
</feature>
<keyword evidence="5" id="KW-1185">Reference proteome</keyword>
<feature type="domain" description="Peptidase M60" evidence="3">
    <location>
        <begin position="806"/>
        <end position="1167"/>
    </location>
</feature>
<keyword evidence="1" id="KW-0175">Coiled coil</keyword>
<accession>A0ABY9H9B5</accession>
<dbReference type="InterPro" id="IPR031161">
    <property type="entry name" value="Peptidase_M60_dom"/>
</dbReference>
<evidence type="ECO:0000313" key="4">
    <source>
        <dbReference type="EMBL" id="WLP85180.1"/>
    </source>
</evidence>
<organism evidence="4 5">
    <name type="scientific">Mycoplasma seminis</name>
    <dbReference type="NCBI Taxonomy" id="512749"/>
    <lineage>
        <taxon>Bacteria</taxon>
        <taxon>Bacillati</taxon>
        <taxon>Mycoplasmatota</taxon>
        <taxon>Mollicutes</taxon>
        <taxon>Mycoplasmataceae</taxon>
        <taxon>Mycoplasma</taxon>
    </lineage>
</organism>
<feature type="chain" id="PRO_5045347993" evidence="2">
    <location>
        <begin position="30"/>
        <end position="1989"/>
    </location>
</feature>
<feature type="coiled-coil region" evidence="1">
    <location>
        <begin position="710"/>
        <end position="737"/>
    </location>
</feature>
<evidence type="ECO:0000256" key="1">
    <source>
        <dbReference type="SAM" id="Coils"/>
    </source>
</evidence>
<keyword evidence="2" id="KW-0732">Signal</keyword>
<proteinExistence type="predicted"/>
<reference evidence="4" key="1">
    <citation type="submission" date="2023-08" db="EMBL/GenBank/DDBJ databases">
        <title>Complete genome sequence of Mycoplasma seminis 2200.</title>
        <authorList>
            <person name="Spergser J."/>
        </authorList>
    </citation>
    <scope>NUCLEOTIDE SEQUENCE [LARGE SCALE GENOMIC DNA]</scope>
    <source>
        <strain evidence="4">2200</strain>
    </source>
</reference>
<dbReference type="Proteomes" id="UP001237011">
    <property type="component" value="Chromosome"/>
</dbReference>
<evidence type="ECO:0000256" key="2">
    <source>
        <dbReference type="SAM" id="SignalP"/>
    </source>
</evidence>
<evidence type="ECO:0000259" key="3">
    <source>
        <dbReference type="PROSITE" id="PS51723"/>
    </source>
</evidence>
<gene>
    <name evidence="4" type="ORF">Q8852_02550</name>
</gene>
<dbReference type="RefSeq" id="WP_305937618.1">
    <property type="nucleotide sequence ID" value="NZ_CP132191.1"/>
</dbReference>